<dbReference type="PANTHER" id="PTHR35889">
    <property type="entry name" value="CYCLOINULO-OLIGOSACCHARIDE FRUCTANOTRANSFERASE-RELATED"/>
    <property type="match status" value="1"/>
</dbReference>
<feature type="domain" description="Cytochrome C Planctomycete-type" evidence="3">
    <location>
        <begin position="64"/>
        <end position="122"/>
    </location>
</feature>
<protein>
    <recommendedName>
        <fullName evidence="5">Cytochrome c domain-containing protein</fullName>
    </recommendedName>
</protein>
<accession>A0A381VLJ5</accession>
<dbReference type="PANTHER" id="PTHR35889:SF3">
    <property type="entry name" value="F-BOX DOMAIN-CONTAINING PROTEIN"/>
    <property type="match status" value="1"/>
</dbReference>
<sequence>MQDGIDSVGYHKCVLQTKEPMNRWKQILMGALALPVALSAQELSDAAKVEFFDQKVYGILKENCFKCHGAEKKLKGQFRLTSRAGLLKGGEIGPAINLKEPEKSLLIDMLSYRDGDHEMPPKAKLPQEKIDILTQWVKLGAPFNPKHEIAGNDAPHVLPNTQINERTRAYWAYQPAKRPTVPKVGNADWSRNPIDTFIYAKLKVGKLSPNAPADKRQLIRRAYYGLIGLPPSPEEVDAFINDKSPNAFEKVVDGLLARPQYGEKWGRHWLDLMRFAETNGYERDSKKDLIWRYRDYVIAAFNEDKPYDRFIMEQLAGDELTDKDGASITATGFYRLGIWDDEPADRPLARYNYLDDILRTTTETFLGMTVGCARCHDHKIDPIPQKDYYSLLSFFSDISPHGKGKTNHVPITGAKAKAEMEKKRAEQQKQIQQVRTKIDPIEEQLLDELAKKNPALRDKAPKDTKKLSNPYALPDASRGKGQIWEYTFAKPGDNWFEIAFDDKAWKKDRAGFGRKGTPGSHVRTEWHTSDIWLRKDFRLVEIPGKLVLRIHHDEDAQVYLNGKLIKTFNGSIGKYIDVDVTEASLDVLQTGRNTIAIHCRQTVGGQYIDAGLLVDYNITPIPLLARLHGKAILGDAKLAEYNQLHQQLTTLEQQKFAVKEEFAMAVGERGRQKTWVLRRGNPVLQGEEVGPAFPQILGAPEATVPKEYDTGKTSGKRRVLAEWIASPKNPMTAKVMVNRLWQHHFGRGIVRSSNNFGYIGEEPTHPELLTWLAAELMEGGWTLKRMHKLIMMSRTYQMSSTGNAAGLKVDPNNDLFWRFNMRRLAAEEIRDSILNL</sequence>
<reference evidence="4" key="1">
    <citation type="submission" date="2018-05" db="EMBL/GenBank/DDBJ databases">
        <authorList>
            <person name="Lanie J.A."/>
            <person name="Ng W.-L."/>
            <person name="Kazmierczak K.M."/>
            <person name="Andrzejewski T.M."/>
            <person name="Davidsen T.M."/>
            <person name="Wayne K.J."/>
            <person name="Tettelin H."/>
            <person name="Glass J.I."/>
            <person name="Rusch D."/>
            <person name="Podicherti R."/>
            <person name="Tsui H.-C.T."/>
            <person name="Winkler M.E."/>
        </authorList>
    </citation>
    <scope>NUCLEOTIDE SEQUENCE</scope>
</reference>
<dbReference type="SUPFAM" id="SSF49785">
    <property type="entry name" value="Galactose-binding domain-like"/>
    <property type="match status" value="1"/>
</dbReference>
<feature type="non-terminal residue" evidence="4">
    <location>
        <position position="836"/>
    </location>
</feature>
<dbReference type="Pfam" id="PF07583">
    <property type="entry name" value="PSCyt2"/>
    <property type="match status" value="1"/>
</dbReference>
<dbReference type="Pfam" id="PF07587">
    <property type="entry name" value="PSD1"/>
    <property type="match status" value="1"/>
</dbReference>
<dbReference type="Gene3D" id="2.60.120.260">
    <property type="entry name" value="Galactose-binding domain-like"/>
    <property type="match status" value="1"/>
</dbReference>
<evidence type="ECO:0000259" key="1">
    <source>
        <dbReference type="Pfam" id="PF07583"/>
    </source>
</evidence>
<evidence type="ECO:0008006" key="5">
    <source>
        <dbReference type="Google" id="ProtNLM"/>
    </source>
</evidence>
<dbReference type="InterPro" id="IPR011429">
    <property type="entry name" value="Cyt_c_Planctomycete-type"/>
</dbReference>
<dbReference type="InterPro" id="IPR011444">
    <property type="entry name" value="DUF1549"/>
</dbReference>
<evidence type="ECO:0000259" key="2">
    <source>
        <dbReference type="Pfam" id="PF07587"/>
    </source>
</evidence>
<proteinExistence type="predicted"/>
<organism evidence="4">
    <name type="scientific">marine metagenome</name>
    <dbReference type="NCBI Taxonomy" id="408172"/>
    <lineage>
        <taxon>unclassified sequences</taxon>
        <taxon>metagenomes</taxon>
        <taxon>ecological metagenomes</taxon>
    </lineage>
</organism>
<evidence type="ECO:0000259" key="3">
    <source>
        <dbReference type="Pfam" id="PF07635"/>
    </source>
</evidence>
<dbReference type="Pfam" id="PF07635">
    <property type="entry name" value="PSCyt1"/>
    <property type="match status" value="1"/>
</dbReference>
<feature type="domain" description="DUF1553" evidence="2">
    <location>
        <begin position="717"/>
        <end position="835"/>
    </location>
</feature>
<dbReference type="AlphaFoldDB" id="A0A381VLJ5"/>
<dbReference type="InterPro" id="IPR022655">
    <property type="entry name" value="DUF1553"/>
</dbReference>
<name>A0A381VLJ5_9ZZZZ</name>
<gene>
    <name evidence="4" type="ORF">METZ01_LOCUS93775</name>
</gene>
<dbReference type="InterPro" id="IPR008979">
    <property type="entry name" value="Galactose-bd-like_sf"/>
</dbReference>
<dbReference type="EMBL" id="UINC01009110">
    <property type="protein sequence ID" value="SVA40921.1"/>
    <property type="molecule type" value="Genomic_DNA"/>
</dbReference>
<feature type="domain" description="DUF1549" evidence="1">
    <location>
        <begin position="193"/>
        <end position="398"/>
    </location>
</feature>
<evidence type="ECO:0000313" key="4">
    <source>
        <dbReference type="EMBL" id="SVA40921.1"/>
    </source>
</evidence>